<reference evidence="1 2" key="1">
    <citation type="journal article" date="2004" name="Science">
        <title>The Ashbya gossypii genome as a tool for mapping the ancient Saccharomyces cerevisiae genome.</title>
        <authorList>
            <person name="Dietrich F.S."/>
            <person name="Voegeli S."/>
            <person name="Brachat S."/>
            <person name="Lerch A."/>
            <person name="Gates K."/>
            <person name="Steiner S."/>
            <person name="Mohr C."/>
            <person name="Pohlmann R."/>
            <person name="Luedi P."/>
            <person name="Choi S."/>
            <person name="Wing R.A."/>
            <person name="Flavier A."/>
            <person name="Gaffney T.D."/>
            <person name="Philippsen P."/>
        </authorList>
    </citation>
    <scope>NUCLEOTIDE SEQUENCE [LARGE SCALE GENOMIC DNA]</scope>
    <source>
        <strain evidence="2">ATCC 10895 / CBS 109.51 / FGSC 9923 / NRRL Y-1056</strain>
    </source>
</reference>
<evidence type="ECO:0000313" key="1">
    <source>
        <dbReference type="EMBL" id="AAS51421.1"/>
    </source>
</evidence>
<dbReference type="Proteomes" id="UP000000591">
    <property type="component" value="Chromosome III"/>
</dbReference>
<dbReference type="GeneID" id="4619729"/>
<dbReference type="PANTHER" id="PTHR28048">
    <property type="entry name" value="ACR195WP"/>
    <property type="match status" value="1"/>
</dbReference>
<dbReference type="GO" id="GO:0005777">
    <property type="term" value="C:peroxisome"/>
    <property type="evidence" value="ECO:0007669"/>
    <property type="project" value="EnsemblFungi"/>
</dbReference>
<dbReference type="PANTHER" id="PTHR28048:SF1">
    <property type="entry name" value="ACR195WP"/>
    <property type="match status" value="1"/>
</dbReference>
<dbReference type="HOGENOM" id="CLU_148825_0_0_1"/>
<protein>
    <submittedName>
        <fullName evidence="1">ACR195Wp</fullName>
    </submittedName>
</protein>
<dbReference type="GO" id="GO:0005743">
    <property type="term" value="C:mitochondrial inner membrane"/>
    <property type="evidence" value="ECO:0007669"/>
    <property type="project" value="EnsemblFungi"/>
</dbReference>
<gene>
    <name evidence="1" type="ORF">AGOS_ACR195W</name>
</gene>
<dbReference type="GO" id="GO:0006457">
    <property type="term" value="P:protein folding"/>
    <property type="evidence" value="ECO:0007669"/>
    <property type="project" value="EnsemblFungi"/>
</dbReference>
<dbReference type="eggNOG" id="ENOG502S2HK">
    <property type="taxonomic scope" value="Eukaryota"/>
</dbReference>
<dbReference type="FunCoup" id="Q75BS6">
    <property type="interactions" value="27"/>
</dbReference>
<dbReference type="KEGG" id="ago:AGOS_ACR195W"/>
<evidence type="ECO:0000313" key="2">
    <source>
        <dbReference type="Proteomes" id="UP000000591"/>
    </source>
</evidence>
<organism evidence="1 2">
    <name type="scientific">Eremothecium gossypii (strain ATCC 10895 / CBS 109.51 / FGSC 9923 / NRRL Y-1056)</name>
    <name type="common">Yeast</name>
    <name type="synonym">Ashbya gossypii</name>
    <dbReference type="NCBI Taxonomy" id="284811"/>
    <lineage>
        <taxon>Eukaryota</taxon>
        <taxon>Fungi</taxon>
        <taxon>Dikarya</taxon>
        <taxon>Ascomycota</taxon>
        <taxon>Saccharomycotina</taxon>
        <taxon>Saccharomycetes</taxon>
        <taxon>Saccharomycetales</taxon>
        <taxon>Saccharomycetaceae</taxon>
        <taxon>Eremothecium</taxon>
    </lineage>
</organism>
<dbReference type="EMBL" id="AE016816">
    <property type="protein sequence ID" value="AAS51421.1"/>
    <property type="molecule type" value="Genomic_DNA"/>
</dbReference>
<proteinExistence type="predicted"/>
<dbReference type="GO" id="GO:0015035">
    <property type="term" value="F:protein-disulfide reductase activity"/>
    <property type="evidence" value="ECO:0007669"/>
    <property type="project" value="EnsemblFungi"/>
</dbReference>
<keyword evidence="2" id="KW-1185">Reference proteome</keyword>
<dbReference type="InterPro" id="IPR053092">
    <property type="entry name" value="Mitochondrial_unc_protein"/>
</dbReference>
<name>Q75BS6_EREGS</name>
<dbReference type="GO" id="GO:0051131">
    <property type="term" value="P:chaperone-mediated protein complex assembly"/>
    <property type="evidence" value="ECO:0007669"/>
    <property type="project" value="EnsemblFungi"/>
</dbReference>
<accession>Q75BS6</accession>
<sequence length="110" mass="12496">MVSNILSVFNPPPSRDLTEEETKDCLPCQLMSSAFALGFGSYLLSGRAFRYNEKDKAKGITLEEFNRYNPAWWRNSLRTVGGALVLLGVVRGTEGWLWNSDKYTKEKNSR</sequence>
<dbReference type="AlphaFoldDB" id="Q75BS6"/>
<dbReference type="OMA" id="EGWLWNK"/>
<dbReference type="InParanoid" id="Q75BS6"/>
<dbReference type="OrthoDB" id="4083608at2759"/>
<dbReference type="RefSeq" id="NP_983597.1">
    <property type="nucleotide sequence ID" value="NM_208950.1"/>
</dbReference>
<reference evidence="2" key="2">
    <citation type="journal article" date="2013" name="G3 (Bethesda)">
        <title>Genomes of Ashbya fungi isolated from insects reveal four mating-type loci, numerous translocations, lack of transposons, and distinct gene duplications.</title>
        <authorList>
            <person name="Dietrich F.S."/>
            <person name="Voegeli S."/>
            <person name="Kuo S."/>
            <person name="Philippsen P."/>
        </authorList>
    </citation>
    <scope>GENOME REANNOTATION</scope>
    <source>
        <strain evidence="2">ATCC 10895 / CBS 109.51 / FGSC 9923 / NRRL Y-1056</strain>
    </source>
</reference>